<dbReference type="EMBL" id="HBUE01278289">
    <property type="protein sequence ID" value="CAG6567604.1"/>
    <property type="molecule type" value="Transcribed_RNA"/>
</dbReference>
<sequence>MSQLQLCLHPGADAAPVYHVSPDAGLYRRPAAGPAHLPAQADRGGGSRLQSSPHHHASVQLHHDRRQRSGHQREQLHHGRVVVHGSTGSLWARRRLCKPNRNRPVRNPAGDVHLLAAVRAPWRQLRSIPASPELVFVPFRNLQLSN</sequence>
<evidence type="ECO:0000256" key="1">
    <source>
        <dbReference type="SAM" id="MobiDB-lite"/>
    </source>
</evidence>
<dbReference type="EMBL" id="HBUE01172832">
    <property type="protein sequence ID" value="CAG6516105.1"/>
    <property type="molecule type" value="Transcribed_RNA"/>
</dbReference>
<name>A0A8D8J8Z7_CULPI</name>
<evidence type="ECO:0000313" key="2">
    <source>
        <dbReference type="EMBL" id="CAG6567604.1"/>
    </source>
</evidence>
<accession>A0A8D8J8Z7</accession>
<organism evidence="2">
    <name type="scientific">Culex pipiens</name>
    <name type="common">House mosquito</name>
    <dbReference type="NCBI Taxonomy" id="7175"/>
    <lineage>
        <taxon>Eukaryota</taxon>
        <taxon>Metazoa</taxon>
        <taxon>Ecdysozoa</taxon>
        <taxon>Arthropoda</taxon>
        <taxon>Hexapoda</taxon>
        <taxon>Insecta</taxon>
        <taxon>Pterygota</taxon>
        <taxon>Neoptera</taxon>
        <taxon>Endopterygota</taxon>
        <taxon>Diptera</taxon>
        <taxon>Nematocera</taxon>
        <taxon>Culicoidea</taxon>
        <taxon>Culicidae</taxon>
        <taxon>Culicinae</taxon>
        <taxon>Culicini</taxon>
        <taxon>Culex</taxon>
        <taxon>Culex</taxon>
    </lineage>
</organism>
<protein>
    <submittedName>
        <fullName evidence="2">(northern house mosquito) hypothetical protein</fullName>
    </submittedName>
</protein>
<proteinExistence type="predicted"/>
<dbReference type="AlphaFoldDB" id="A0A8D8J8Z7"/>
<feature type="compositionally biased region" description="Basic residues" evidence="1">
    <location>
        <begin position="53"/>
        <end position="70"/>
    </location>
</feature>
<reference evidence="2" key="1">
    <citation type="submission" date="2021-05" db="EMBL/GenBank/DDBJ databases">
        <authorList>
            <person name="Alioto T."/>
            <person name="Alioto T."/>
            <person name="Gomez Garrido J."/>
        </authorList>
    </citation>
    <scope>NUCLEOTIDE SEQUENCE</scope>
</reference>
<feature type="region of interest" description="Disordered" evidence="1">
    <location>
        <begin position="29"/>
        <end position="77"/>
    </location>
</feature>